<dbReference type="RefSeq" id="WP_157568291.1">
    <property type="nucleotide sequence ID" value="NZ_WQKZ01000004.1"/>
</dbReference>
<evidence type="ECO:0000259" key="7">
    <source>
        <dbReference type="Pfam" id="PF01103"/>
    </source>
</evidence>
<dbReference type="AlphaFoldDB" id="A0A7K1TIV4"/>
<evidence type="ECO:0000256" key="6">
    <source>
        <dbReference type="SAM" id="SignalP"/>
    </source>
</evidence>
<feature type="compositionally biased region" description="Pro residues" evidence="5">
    <location>
        <begin position="42"/>
        <end position="53"/>
    </location>
</feature>
<keyword evidence="4" id="KW-0472">Membrane</keyword>
<dbReference type="Pfam" id="PF07244">
    <property type="entry name" value="POTRA"/>
    <property type="match status" value="1"/>
</dbReference>
<feature type="domain" description="POTRA" evidence="8">
    <location>
        <begin position="219"/>
        <end position="285"/>
    </location>
</feature>
<reference evidence="9 10" key="1">
    <citation type="submission" date="2019-12" db="EMBL/GenBank/DDBJ databases">
        <title>Hymenobacter sp. HMF4947 Genome sequencing and assembly.</title>
        <authorList>
            <person name="Kang H."/>
            <person name="Cha I."/>
            <person name="Kim H."/>
            <person name="Joh K."/>
        </authorList>
    </citation>
    <scope>NUCLEOTIDE SEQUENCE [LARGE SCALE GENOMIC DNA]</scope>
    <source>
        <strain evidence="9 10">HMF4947</strain>
    </source>
</reference>
<feature type="region of interest" description="Disordered" evidence="5">
    <location>
        <begin position="23"/>
        <end position="56"/>
    </location>
</feature>
<evidence type="ECO:0000259" key="8">
    <source>
        <dbReference type="Pfam" id="PF07244"/>
    </source>
</evidence>
<dbReference type="Proteomes" id="UP000441336">
    <property type="component" value="Unassembled WGS sequence"/>
</dbReference>
<keyword evidence="3" id="KW-0812">Transmembrane</keyword>
<accession>A0A7K1TIV4</accession>
<evidence type="ECO:0000256" key="5">
    <source>
        <dbReference type="SAM" id="MobiDB-lite"/>
    </source>
</evidence>
<feature type="signal peptide" evidence="6">
    <location>
        <begin position="1"/>
        <end position="24"/>
    </location>
</feature>
<dbReference type="EMBL" id="WQKZ01000004">
    <property type="protein sequence ID" value="MVN78337.1"/>
    <property type="molecule type" value="Genomic_DNA"/>
</dbReference>
<evidence type="ECO:0000256" key="2">
    <source>
        <dbReference type="ARBA" id="ARBA00022452"/>
    </source>
</evidence>
<evidence type="ECO:0000256" key="4">
    <source>
        <dbReference type="ARBA" id="ARBA00023136"/>
    </source>
</evidence>
<proteinExistence type="predicted"/>
<name>A0A7K1TIV4_9BACT</name>
<dbReference type="InterPro" id="IPR000184">
    <property type="entry name" value="Bac_surfAg_D15"/>
</dbReference>
<dbReference type="PANTHER" id="PTHR12815">
    <property type="entry name" value="SORTING AND ASSEMBLY MACHINERY SAMM50 PROTEIN FAMILY MEMBER"/>
    <property type="match status" value="1"/>
</dbReference>
<evidence type="ECO:0000256" key="3">
    <source>
        <dbReference type="ARBA" id="ARBA00022692"/>
    </source>
</evidence>
<evidence type="ECO:0000313" key="9">
    <source>
        <dbReference type="EMBL" id="MVN78337.1"/>
    </source>
</evidence>
<dbReference type="PANTHER" id="PTHR12815:SF18">
    <property type="entry name" value="SORTING AND ASSEMBLY MACHINERY COMPONENT 50 HOMOLOG"/>
    <property type="match status" value="1"/>
</dbReference>
<evidence type="ECO:0000256" key="1">
    <source>
        <dbReference type="ARBA" id="ARBA00004370"/>
    </source>
</evidence>
<protein>
    <submittedName>
        <fullName evidence="9">BamA/TamA family outer membrane protein</fullName>
    </submittedName>
</protein>
<dbReference type="Pfam" id="PF01103">
    <property type="entry name" value="Omp85"/>
    <property type="match status" value="1"/>
</dbReference>
<comment type="caution">
    <text evidence="9">The sequence shown here is derived from an EMBL/GenBank/DDBJ whole genome shotgun (WGS) entry which is preliminary data.</text>
</comment>
<keyword evidence="10" id="KW-1185">Reference proteome</keyword>
<gene>
    <name evidence="9" type="ORF">GO988_18560</name>
</gene>
<dbReference type="InterPro" id="IPR039910">
    <property type="entry name" value="D15-like"/>
</dbReference>
<keyword evidence="6" id="KW-0732">Signal</keyword>
<dbReference type="GO" id="GO:0019867">
    <property type="term" value="C:outer membrane"/>
    <property type="evidence" value="ECO:0007669"/>
    <property type="project" value="InterPro"/>
</dbReference>
<dbReference type="InterPro" id="IPR010827">
    <property type="entry name" value="BamA/TamA_POTRA"/>
</dbReference>
<feature type="domain" description="Bacterial surface antigen (D15)" evidence="7">
    <location>
        <begin position="323"/>
        <end position="633"/>
    </location>
</feature>
<comment type="subcellular location">
    <subcellularLocation>
        <location evidence="1">Membrane</location>
    </subcellularLocation>
</comment>
<evidence type="ECO:0000313" key="10">
    <source>
        <dbReference type="Proteomes" id="UP000441336"/>
    </source>
</evidence>
<keyword evidence="2" id="KW-1134">Transmembrane beta strand</keyword>
<dbReference type="Gene3D" id="2.40.160.50">
    <property type="entry name" value="membrane protein fhac: a member of the omp85/tpsb transporter family"/>
    <property type="match status" value="1"/>
</dbReference>
<sequence>MYVRLLALWGCWLALSGGAGPAQAQTSEAGPGVVVPTAPTLASPPLPPAPTPPVATAAGAPRRLGHPRVLRIEAEAAGQTLVRKLHPRATVPDSLTALRTVRELVLALQADAYLLASADYVHWSRDTVRVRLYVGEQFRWAYLHNGNLGDGILTRAGYREKFFRRTPWRPADWVALQERVLTEAESQGYPFATIGLDSVRLDGHAIAGRVVLKRGRVVTFDSLQIIGSSRTKKRFLTKYLQIFPGAPYSQQRVLAASALLRQLPYVRLRAEPEVRFARGRARVYLLLDERPSNQFDAIVGVLPKTDGTTGVQFTGDVTIALRNLRGGGKQVGLQWRKVDAASQVLDANYLHPNFFGTPLEVAGTFNLYKQTGDFLTIKPRVQVTYPTARAGRLTFFAEQRSSRLLLDSLAYVAVNNQNVLPTYVDSETSSYGLAYARTNLDDLYFPHRGLFLSAQGGVGTKTVRRNASINETLYNGLALRSTQYSFGGRAERYWALGRQSVVLARLRGEGLFNQQFFLNDLFRLGGLNSLRGFVENQFYTNAYGVGTLEFRQFTGPEGYVFIFADQAVLRAYQSDLTGGSSIDQPTGLGAGLSFRTAAGLFQFVYSVGRSEFLNQGGFSLGNSKIHFGLTSRF</sequence>
<feature type="chain" id="PRO_5029823767" evidence="6">
    <location>
        <begin position="25"/>
        <end position="633"/>
    </location>
</feature>
<organism evidence="9 10">
    <name type="scientific">Hymenobacter ginkgonis</name>
    <dbReference type="NCBI Taxonomy" id="2682976"/>
    <lineage>
        <taxon>Bacteria</taxon>
        <taxon>Pseudomonadati</taxon>
        <taxon>Bacteroidota</taxon>
        <taxon>Cytophagia</taxon>
        <taxon>Cytophagales</taxon>
        <taxon>Hymenobacteraceae</taxon>
        <taxon>Hymenobacter</taxon>
    </lineage>
</organism>